<keyword evidence="7 10" id="KW-1133">Transmembrane helix</keyword>
<evidence type="ECO:0000256" key="6">
    <source>
        <dbReference type="ARBA" id="ARBA00022692"/>
    </source>
</evidence>
<dbReference type="EMBL" id="FTOM01000001">
    <property type="protein sequence ID" value="SIS54640.1"/>
    <property type="molecule type" value="Genomic_DNA"/>
</dbReference>
<reference evidence="12" key="1">
    <citation type="submission" date="2017-01" db="EMBL/GenBank/DDBJ databases">
        <authorList>
            <person name="Varghese N."/>
            <person name="Submissions S."/>
        </authorList>
    </citation>
    <scope>NUCLEOTIDE SEQUENCE [LARGE SCALE GENOMIC DNA]</scope>
    <source>
        <strain evidence="12">DSM 18714</strain>
    </source>
</reference>
<dbReference type="GO" id="GO:0006679">
    <property type="term" value="P:glucosylceramide biosynthetic process"/>
    <property type="evidence" value="ECO:0007669"/>
    <property type="project" value="TreeGrafter"/>
</dbReference>
<name>A0A1N7JZ80_9RHOB</name>
<gene>
    <name evidence="11" type="ORF">SAMN05421795_101468</name>
</gene>
<dbReference type="PANTHER" id="PTHR12726:SF0">
    <property type="entry name" value="CERAMIDE GLUCOSYLTRANSFERASE"/>
    <property type="match status" value="1"/>
</dbReference>
<evidence type="ECO:0000256" key="5">
    <source>
        <dbReference type="ARBA" id="ARBA00022679"/>
    </source>
</evidence>
<feature type="transmembrane region" description="Helical" evidence="10">
    <location>
        <begin position="320"/>
        <end position="345"/>
    </location>
</feature>
<comment type="pathway">
    <text evidence="2">Lipid metabolism; sphingolipid metabolism.</text>
</comment>
<dbReference type="GO" id="GO:0016020">
    <property type="term" value="C:membrane"/>
    <property type="evidence" value="ECO:0007669"/>
    <property type="project" value="UniProtKB-SubCell"/>
</dbReference>
<dbReference type="RefSeq" id="WP_076363701.1">
    <property type="nucleotide sequence ID" value="NZ_OBMN01000001.1"/>
</dbReference>
<dbReference type="PANTHER" id="PTHR12726">
    <property type="entry name" value="CERAMIDE GLUCOSYLTRANSFERASE"/>
    <property type="match status" value="1"/>
</dbReference>
<dbReference type="STRING" id="407234.SAMN05421795_101468"/>
<evidence type="ECO:0000313" key="11">
    <source>
        <dbReference type="EMBL" id="SIS54640.1"/>
    </source>
</evidence>
<dbReference type="Gene3D" id="3.90.550.10">
    <property type="entry name" value="Spore Coat Polysaccharide Biosynthesis Protein SpsA, Chain A"/>
    <property type="match status" value="1"/>
</dbReference>
<evidence type="ECO:0000256" key="3">
    <source>
        <dbReference type="ARBA" id="ARBA00004991"/>
    </source>
</evidence>
<sequence length="413" mass="43995">MAPGLLTAAGIGFAGLSIATHVTAAALVARRLDGDGPAHRLPLDRLRPSRRTNVPPAAPMPDAGPRITLLRPACGIDALDPITLGSSFGLTHPDHEVIFCVAHENDPAAGLLRRLIAAHPDAPARLMVGETHISANPKLNNLEKGLQAARGRFVVMADANLMLPPDYLETLEAEWHAAENRVPGVGLVTSPPAAVAPEGFWALVECAFLNGYQGSWQLAADQLGLGYAQGKTLMWRRDLLLAWGGLAVLGRDLAEDVGATKMVRRAGLAVRLTRAPFAQLVGRRSLKAIWTRQLRWARVRRAGFPALFYPEILTGALPPLATLAALAASGAIGWIWPLLAAALWYGVEGALARRAGWPAGPKALLAAVLRDLMIPALWAWSLTARGFEWRGTAMDAAEDGPRIARPAHPVAAE</sequence>
<dbReference type="Proteomes" id="UP000186098">
    <property type="component" value="Unassembled WGS sequence"/>
</dbReference>
<accession>A0A1N7JZ80</accession>
<keyword evidence="4" id="KW-0328">Glycosyltransferase</keyword>
<dbReference type="InterPro" id="IPR025993">
    <property type="entry name" value="Ceramide_glucosylTrfase"/>
</dbReference>
<evidence type="ECO:0000256" key="8">
    <source>
        <dbReference type="ARBA" id="ARBA00023136"/>
    </source>
</evidence>
<dbReference type="GO" id="GO:0008120">
    <property type="term" value="F:ceramide glucosyltransferase activity"/>
    <property type="evidence" value="ECO:0007669"/>
    <property type="project" value="TreeGrafter"/>
</dbReference>
<evidence type="ECO:0000256" key="2">
    <source>
        <dbReference type="ARBA" id="ARBA00004760"/>
    </source>
</evidence>
<organism evidence="11 12">
    <name type="scientific">Phaeovulum vinaykumarii</name>
    <dbReference type="NCBI Taxonomy" id="407234"/>
    <lineage>
        <taxon>Bacteria</taxon>
        <taxon>Pseudomonadati</taxon>
        <taxon>Pseudomonadota</taxon>
        <taxon>Alphaproteobacteria</taxon>
        <taxon>Rhodobacterales</taxon>
        <taxon>Paracoccaceae</taxon>
        <taxon>Phaeovulum</taxon>
    </lineage>
</organism>
<evidence type="ECO:0000256" key="4">
    <source>
        <dbReference type="ARBA" id="ARBA00022676"/>
    </source>
</evidence>
<proteinExistence type="predicted"/>
<comment type="subcellular location">
    <subcellularLocation>
        <location evidence="1">Membrane</location>
        <topology evidence="1">Multi-pass membrane protein</topology>
    </subcellularLocation>
</comment>
<evidence type="ECO:0000256" key="1">
    <source>
        <dbReference type="ARBA" id="ARBA00004141"/>
    </source>
</evidence>
<dbReference type="OrthoDB" id="9814255at2"/>
<dbReference type="Pfam" id="PF13506">
    <property type="entry name" value="Glyco_transf_21"/>
    <property type="match status" value="1"/>
</dbReference>
<keyword evidence="12" id="KW-1185">Reference proteome</keyword>
<comment type="pathway">
    <text evidence="3">Sphingolipid metabolism.</text>
</comment>
<protein>
    <submittedName>
        <fullName evidence="11">Ceramide glucosyltransferase</fullName>
    </submittedName>
</protein>
<dbReference type="SUPFAM" id="SSF53448">
    <property type="entry name" value="Nucleotide-diphospho-sugar transferases"/>
    <property type="match status" value="1"/>
</dbReference>
<evidence type="ECO:0000256" key="10">
    <source>
        <dbReference type="SAM" id="Phobius"/>
    </source>
</evidence>
<keyword evidence="6 10" id="KW-0812">Transmembrane</keyword>
<feature type="compositionally biased region" description="Basic and acidic residues" evidence="9">
    <location>
        <begin position="38"/>
        <end position="47"/>
    </location>
</feature>
<evidence type="ECO:0000256" key="7">
    <source>
        <dbReference type="ARBA" id="ARBA00022989"/>
    </source>
</evidence>
<dbReference type="AlphaFoldDB" id="A0A1N7JZ80"/>
<keyword evidence="5 11" id="KW-0808">Transferase</keyword>
<keyword evidence="8 10" id="KW-0472">Membrane</keyword>
<evidence type="ECO:0000313" key="12">
    <source>
        <dbReference type="Proteomes" id="UP000186098"/>
    </source>
</evidence>
<dbReference type="InterPro" id="IPR029044">
    <property type="entry name" value="Nucleotide-diphossugar_trans"/>
</dbReference>
<feature type="region of interest" description="Disordered" evidence="9">
    <location>
        <begin position="38"/>
        <end position="62"/>
    </location>
</feature>
<evidence type="ECO:0000256" key="9">
    <source>
        <dbReference type="SAM" id="MobiDB-lite"/>
    </source>
</evidence>